<accession>A0A8J3DES9</accession>
<reference evidence="5" key="1">
    <citation type="journal article" date="2014" name="Int. J. Syst. Evol. Microbiol.">
        <title>Complete genome sequence of Corynebacterium casei LMG S-19264T (=DSM 44701T), isolated from a smear-ripened cheese.</title>
        <authorList>
            <consortium name="US DOE Joint Genome Institute (JGI-PGF)"/>
            <person name="Walter F."/>
            <person name="Albersmeier A."/>
            <person name="Kalinowski J."/>
            <person name="Ruckert C."/>
        </authorList>
    </citation>
    <scope>NUCLEOTIDE SEQUENCE</scope>
    <source>
        <strain evidence="5">KCTC 12870</strain>
    </source>
</reference>
<name>A0A8J3DES9_9BACT</name>
<protein>
    <submittedName>
        <fullName evidence="5">O-succinylbenzoic acid--CoA ligase</fullName>
    </submittedName>
</protein>
<dbReference type="InterPro" id="IPR042099">
    <property type="entry name" value="ANL_N_sf"/>
</dbReference>
<dbReference type="Gene3D" id="3.30.300.30">
    <property type="match status" value="1"/>
</dbReference>
<comment type="caution">
    <text evidence="5">The sequence shown here is derived from an EMBL/GenBank/DDBJ whole genome shotgun (WGS) entry which is preliminary data.</text>
</comment>
<dbReference type="EMBL" id="BMXG01000002">
    <property type="protein sequence ID" value="GHB92415.1"/>
    <property type="molecule type" value="Genomic_DNA"/>
</dbReference>
<dbReference type="RefSeq" id="WP_189511422.1">
    <property type="nucleotide sequence ID" value="NZ_BMXG01000002.1"/>
</dbReference>
<gene>
    <name evidence="5" type="primary">menE</name>
    <name evidence="5" type="ORF">GCM10007047_04410</name>
</gene>
<dbReference type="InterPro" id="IPR045851">
    <property type="entry name" value="AMP-bd_C_sf"/>
</dbReference>
<dbReference type="GO" id="GO:0006631">
    <property type="term" value="P:fatty acid metabolic process"/>
    <property type="evidence" value="ECO:0007669"/>
    <property type="project" value="TreeGrafter"/>
</dbReference>
<evidence type="ECO:0000313" key="6">
    <source>
        <dbReference type="Proteomes" id="UP000642829"/>
    </source>
</evidence>
<evidence type="ECO:0000259" key="4">
    <source>
        <dbReference type="Pfam" id="PF13193"/>
    </source>
</evidence>
<dbReference type="PANTHER" id="PTHR43201:SF5">
    <property type="entry name" value="MEDIUM-CHAIN ACYL-COA LIGASE ACSF2, MITOCHONDRIAL"/>
    <property type="match status" value="1"/>
</dbReference>
<dbReference type="Proteomes" id="UP000642829">
    <property type="component" value="Unassembled WGS sequence"/>
</dbReference>
<proteinExistence type="inferred from homology"/>
<dbReference type="AlphaFoldDB" id="A0A8J3DES9"/>
<organism evidence="5 6">
    <name type="scientific">Cerasicoccus arenae</name>
    <dbReference type="NCBI Taxonomy" id="424488"/>
    <lineage>
        <taxon>Bacteria</taxon>
        <taxon>Pseudomonadati</taxon>
        <taxon>Verrucomicrobiota</taxon>
        <taxon>Opitutia</taxon>
        <taxon>Puniceicoccales</taxon>
        <taxon>Cerasicoccaceae</taxon>
        <taxon>Cerasicoccus</taxon>
    </lineage>
</organism>
<dbReference type="SUPFAM" id="SSF56801">
    <property type="entry name" value="Acetyl-CoA synthetase-like"/>
    <property type="match status" value="1"/>
</dbReference>
<evidence type="ECO:0000313" key="5">
    <source>
        <dbReference type="EMBL" id="GHB92415.1"/>
    </source>
</evidence>
<dbReference type="Gene3D" id="3.40.50.12780">
    <property type="entry name" value="N-terminal domain of ligase-like"/>
    <property type="match status" value="1"/>
</dbReference>
<evidence type="ECO:0000256" key="2">
    <source>
        <dbReference type="ARBA" id="ARBA00022598"/>
    </source>
</evidence>
<keyword evidence="2 5" id="KW-0436">Ligase</keyword>
<sequence>MEASLDIFTKRLSRPWLADEKQAEEFAKVALIPSSSDGPVVLSTANRILYLAQLFSALMQRRDVFLGNASWGEYEWGQVNALIALWDGGGKDGRIMIPTGGTGGKIKFAVHDWETLMASVRGYAAYWGGGELHAICPLPVCHIGGLMLALRTFMTGGQLWVADPKLEKLPPPDFDVANAHLSLVGAQLRWALDNDVAWLRECEAVLVGGGPTDKGLIEESLAAGIPLYIAYGLTEAAATVALAKASPNGGIPAADVLPHWKLSVDGEEICLSGEALFRGYWGGGSPEGAWKTGDRGQLENGKLRVLGRMGRYIITGGKKVDAALLESRLLEWAEISDALVMGCPHRTWGEEVVAFVVSTKSEPELKALAKDRLMPEMRPKAWFCLEQVPLTENGKPDRAALYFLMKRT</sequence>
<dbReference type="PANTHER" id="PTHR43201">
    <property type="entry name" value="ACYL-COA SYNTHETASE"/>
    <property type="match status" value="1"/>
</dbReference>
<feature type="domain" description="AMP-dependent synthetase/ligase" evidence="3">
    <location>
        <begin position="95"/>
        <end position="281"/>
    </location>
</feature>
<dbReference type="Pfam" id="PF13193">
    <property type="entry name" value="AMP-binding_C"/>
    <property type="match status" value="1"/>
</dbReference>
<dbReference type="InterPro" id="IPR000873">
    <property type="entry name" value="AMP-dep_synth/lig_dom"/>
</dbReference>
<comment type="similarity">
    <text evidence="1">Belongs to the ATP-dependent AMP-binding enzyme family.</text>
</comment>
<reference evidence="5" key="2">
    <citation type="submission" date="2020-09" db="EMBL/GenBank/DDBJ databases">
        <authorList>
            <person name="Sun Q."/>
            <person name="Kim S."/>
        </authorList>
    </citation>
    <scope>NUCLEOTIDE SEQUENCE</scope>
    <source>
        <strain evidence="5">KCTC 12870</strain>
    </source>
</reference>
<evidence type="ECO:0000259" key="3">
    <source>
        <dbReference type="Pfam" id="PF00501"/>
    </source>
</evidence>
<keyword evidence="6" id="KW-1185">Reference proteome</keyword>
<dbReference type="InterPro" id="IPR025110">
    <property type="entry name" value="AMP-bd_C"/>
</dbReference>
<dbReference type="GO" id="GO:0031956">
    <property type="term" value="F:medium-chain fatty acid-CoA ligase activity"/>
    <property type="evidence" value="ECO:0007669"/>
    <property type="project" value="TreeGrafter"/>
</dbReference>
<evidence type="ECO:0000256" key="1">
    <source>
        <dbReference type="ARBA" id="ARBA00006432"/>
    </source>
</evidence>
<feature type="domain" description="AMP-binding enzyme C-terminal" evidence="4">
    <location>
        <begin position="325"/>
        <end position="395"/>
    </location>
</feature>
<dbReference type="Pfam" id="PF00501">
    <property type="entry name" value="AMP-binding"/>
    <property type="match status" value="1"/>
</dbReference>